<name>A0A8K1D758_9PASS</name>
<dbReference type="EMBL" id="SWJQ01004513">
    <property type="protein sequence ID" value="TRZ05389.1"/>
    <property type="molecule type" value="Genomic_DNA"/>
</dbReference>
<sequence length="376" mass="40677">ELKDLVAVVATLGELAALVTVPWDVWPFVYPESLRTALREFIWHLRDALEHRDVTSQAVAALVTTPGATWDNVTAVARALGKSRVLVVKSSIWLMNEGRDFLHTWEDGDTAKATATATTKATATAQAGDLRDKTAGWRRVKNILVDTIQQPSMVPVREELTSFLVAHKARVAAAVKAMVTTRQAGVATKRGQRVAARVLVVRLAYVCYRASLFLFMLQQQLEDIKLALKEKEVSADVREDLVAAVVKVKWLWEGSTCLAMHHLMGTLGDIHNLLSSPCGGSGGLGSPGGPVSPGGPSGRSVAKRCQETIRDSPRPCTEQRTAPSCDETCNGSSMMGTPEQPKGTWGKPEPGAVCDTTSHCPSAQRHRVMKHVMAAQ</sequence>
<feature type="compositionally biased region" description="Gly residues" evidence="1">
    <location>
        <begin position="281"/>
        <end position="297"/>
    </location>
</feature>
<feature type="compositionally biased region" description="Polar residues" evidence="1">
    <location>
        <begin position="318"/>
        <end position="335"/>
    </location>
</feature>
<evidence type="ECO:0000256" key="1">
    <source>
        <dbReference type="SAM" id="MobiDB-lite"/>
    </source>
</evidence>
<accession>A0A8K1D758</accession>
<dbReference type="Proteomes" id="UP000796761">
    <property type="component" value="Unassembled WGS sequence"/>
</dbReference>
<feature type="non-terminal residue" evidence="2">
    <location>
        <position position="1"/>
    </location>
</feature>
<feature type="compositionally biased region" description="Basic and acidic residues" evidence="1">
    <location>
        <begin position="304"/>
        <end position="313"/>
    </location>
</feature>
<keyword evidence="3" id="KW-1185">Reference proteome</keyword>
<reference evidence="2" key="1">
    <citation type="submission" date="2019-04" db="EMBL/GenBank/DDBJ databases">
        <title>Genome assembly of Zosterops borbonicus 15179.</title>
        <authorList>
            <person name="Leroy T."/>
            <person name="Anselmetti Y."/>
            <person name="Tilak M.-K."/>
            <person name="Nabholz B."/>
        </authorList>
    </citation>
    <scope>NUCLEOTIDE SEQUENCE</scope>
    <source>
        <strain evidence="2">HGM_15179</strain>
        <tissue evidence="2">Muscle</tissue>
    </source>
</reference>
<comment type="caution">
    <text evidence="2">The sequence shown here is derived from an EMBL/GenBank/DDBJ whole genome shotgun (WGS) entry which is preliminary data.</text>
</comment>
<gene>
    <name evidence="2" type="ORF">HGM15179_021718</name>
</gene>
<dbReference type="AlphaFoldDB" id="A0A8K1D758"/>
<feature type="region of interest" description="Disordered" evidence="1">
    <location>
        <begin position="281"/>
        <end position="349"/>
    </location>
</feature>
<proteinExistence type="predicted"/>
<evidence type="ECO:0000313" key="2">
    <source>
        <dbReference type="EMBL" id="TRZ05389.1"/>
    </source>
</evidence>
<evidence type="ECO:0000313" key="3">
    <source>
        <dbReference type="Proteomes" id="UP000796761"/>
    </source>
</evidence>
<protein>
    <submittedName>
        <fullName evidence="2">Uncharacterized protein</fullName>
    </submittedName>
</protein>
<organism evidence="2 3">
    <name type="scientific">Zosterops borbonicus</name>
    <dbReference type="NCBI Taxonomy" id="364589"/>
    <lineage>
        <taxon>Eukaryota</taxon>
        <taxon>Metazoa</taxon>
        <taxon>Chordata</taxon>
        <taxon>Craniata</taxon>
        <taxon>Vertebrata</taxon>
        <taxon>Euteleostomi</taxon>
        <taxon>Archelosauria</taxon>
        <taxon>Archosauria</taxon>
        <taxon>Dinosauria</taxon>
        <taxon>Saurischia</taxon>
        <taxon>Theropoda</taxon>
        <taxon>Coelurosauria</taxon>
        <taxon>Aves</taxon>
        <taxon>Neognathae</taxon>
        <taxon>Neoaves</taxon>
        <taxon>Telluraves</taxon>
        <taxon>Australaves</taxon>
        <taxon>Passeriformes</taxon>
        <taxon>Sylvioidea</taxon>
        <taxon>Zosteropidae</taxon>
        <taxon>Zosterops</taxon>
    </lineage>
</organism>